<evidence type="ECO:0000313" key="1">
    <source>
        <dbReference type="EMBL" id="KAJ3560372.1"/>
    </source>
</evidence>
<accession>A0AAD5VL74</accession>
<proteinExistence type="predicted"/>
<organism evidence="1 2">
    <name type="scientific">Leucocoprinus birnbaumii</name>
    <dbReference type="NCBI Taxonomy" id="56174"/>
    <lineage>
        <taxon>Eukaryota</taxon>
        <taxon>Fungi</taxon>
        <taxon>Dikarya</taxon>
        <taxon>Basidiomycota</taxon>
        <taxon>Agaricomycotina</taxon>
        <taxon>Agaricomycetes</taxon>
        <taxon>Agaricomycetidae</taxon>
        <taxon>Agaricales</taxon>
        <taxon>Agaricineae</taxon>
        <taxon>Agaricaceae</taxon>
        <taxon>Leucocoprinus</taxon>
    </lineage>
</organism>
<sequence length="261" mass="28938">MLTVCPPLPPLHLACLLDVDTLSILDALISLHSVVAVPSSSKVGEITLHYYHASFADFLINPSHAGSYHQSPTVYRNRLAASFVRILSDGPERMRSVQGSTQRQRELSIEPPLSVFMQLVHVACRHLWQICTQIANPETPFLGCARGFEHFMFATLRTHSGLMPTESFLVFLRCLYQSTRNNDELKDLVRTTASSNIGLDSQFIIACEGISKPLDLNQDESSKDNIGGPRYALLGHDMDTVLILAVPEAVMIFSSEDIDNI</sequence>
<name>A0AAD5VL74_9AGAR</name>
<dbReference type="EMBL" id="JANIEX010001185">
    <property type="protein sequence ID" value="KAJ3560372.1"/>
    <property type="molecule type" value="Genomic_DNA"/>
</dbReference>
<dbReference type="AlphaFoldDB" id="A0AAD5VL74"/>
<evidence type="ECO:0000313" key="2">
    <source>
        <dbReference type="Proteomes" id="UP001213000"/>
    </source>
</evidence>
<protein>
    <submittedName>
        <fullName evidence="1">Uncharacterized protein</fullName>
    </submittedName>
</protein>
<dbReference type="Proteomes" id="UP001213000">
    <property type="component" value="Unassembled WGS sequence"/>
</dbReference>
<reference evidence="1" key="1">
    <citation type="submission" date="2022-07" db="EMBL/GenBank/DDBJ databases">
        <title>Genome Sequence of Leucocoprinus birnbaumii.</title>
        <authorList>
            <person name="Buettner E."/>
        </authorList>
    </citation>
    <scope>NUCLEOTIDE SEQUENCE</scope>
    <source>
        <strain evidence="1">VT141</strain>
    </source>
</reference>
<gene>
    <name evidence="1" type="ORF">NP233_g10885</name>
</gene>
<comment type="caution">
    <text evidence="1">The sequence shown here is derived from an EMBL/GenBank/DDBJ whole genome shotgun (WGS) entry which is preliminary data.</text>
</comment>
<keyword evidence="2" id="KW-1185">Reference proteome</keyword>